<evidence type="ECO:0000256" key="1">
    <source>
        <dbReference type="ARBA" id="ARBA00009580"/>
    </source>
</evidence>
<feature type="domain" description="Tyrosine-protein phosphatase" evidence="5">
    <location>
        <begin position="83"/>
        <end position="248"/>
    </location>
</feature>
<dbReference type="Pfam" id="PF00102">
    <property type="entry name" value="Y_phosphatase"/>
    <property type="match status" value="1"/>
</dbReference>
<accession>A9UTF3</accession>
<keyword evidence="4" id="KW-0904">Protein phosphatase</keyword>
<dbReference type="EMBL" id="CH991545">
    <property type="protein sequence ID" value="EDQ91237.1"/>
    <property type="molecule type" value="Genomic_DNA"/>
</dbReference>
<dbReference type="PRINTS" id="PR00700">
    <property type="entry name" value="PRTYPHPHTASE"/>
</dbReference>
<dbReference type="KEGG" id="mbr:MONBRDRAFT_36156"/>
<evidence type="ECO:0000256" key="4">
    <source>
        <dbReference type="ARBA" id="ARBA00022912"/>
    </source>
</evidence>
<dbReference type="Gene3D" id="3.90.190.10">
    <property type="entry name" value="Protein tyrosine phosphatase superfamily"/>
    <property type="match status" value="1"/>
</dbReference>
<evidence type="ECO:0000256" key="3">
    <source>
        <dbReference type="ARBA" id="ARBA00022801"/>
    </source>
</evidence>
<evidence type="ECO:0000259" key="5">
    <source>
        <dbReference type="PROSITE" id="PS50055"/>
    </source>
</evidence>
<dbReference type="PANTHER" id="PTHR19134">
    <property type="entry name" value="RECEPTOR-TYPE TYROSINE-PROTEIN PHOSPHATASE"/>
    <property type="match status" value="1"/>
</dbReference>
<dbReference type="InterPro" id="IPR000242">
    <property type="entry name" value="PTP_cat"/>
</dbReference>
<proteinExistence type="inferred from homology"/>
<dbReference type="SMART" id="SM00194">
    <property type="entry name" value="PTPc"/>
    <property type="match status" value="1"/>
</dbReference>
<protein>
    <recommendedName>
        <fullName evidence="2">protein-tyrosine-phosphatase</fullName>
        <ecNumber evidence="2">3.1.3.48</ecNumber>
    </recommendedName>
</protein>
<evidence type="ECO:0000256" key="2">
    <source>
        <dbReference type="ARBA" id="ARBA00013064"/>
    </source>
</evidence>
<dbReference type="Proteomes" id="UP000001357">
    <property type="component" value="Unassembled WGS sequence"/>
</dbReference>
<organism evidence="6 7">
    <name type="scientific">Monosiga brevicollis</name>
    <name type="common">Choanoflagellate</name>
    <dbReference type="NCBI Taxonomy" id="81824"/>
    <lineage>
        <taxon>Eukaryota</taxon>
        <taxon>Choanoflagellata</taxon>
        <taxon>Craspedida</taxon>
        <taxon>Salpingoecidae</taxon>
        <taxon>Monosiga</taxon>
    </lineage>
</organism>
<dbReference type="EC" id="3.1.3.48" evidence="2"/>
<dbReference type="STRING" id="81824.A9UTF3"/>
<dbReference type="CDD" id="cd00047">
    <property type="entry name" value="PTPc"/>
    <property type="match status" value="1"/>
</dbReference>
<sequence>MGADLSTAANAESSDEFLKAVLGAAYDPNTSLGQDFDPSTLLPPQLKSATTEDLKELRDLAARHSQKLRAQIKAHSANNNAGFIETFTSIRDGLGSAATASRSDANQHLNRYSNIVAYDATRVLVPKNKENFNCDYVNANWIPSEGPRKYIAAQGPVPASLVSFWQMVVEHDARLIVMLTNEIEGGKLKCHRYWPDDNMAKPVKKVKIGTYIVSFEGEESFPTYVHRKFKLYLESGEARDVSQMAYTA</sequence>
<dbReference type="GO" id="GO:0004725">
    <property type="term" value="F:protein tyrosine phosphatase activity"/>
    <property type="evidence" value="ECO:0000318"/>
    <property type="project" value="GO_Central"/>
</dbReference>
<dbReference type="RefSeq" id="XP_001743659.1">
    <property type="nucleotide sequence ID" value="XM_001743607.1"/>
</dbReference>
<dbReference type="SUPFAM" id="SSF52799">
    <property type="entry name" value="(Phosphotyrosine protein) phosphatases II"/>
    <property type="match status" value="1"/>
</dbReference>
<evidence type="ECO:0000313" key="6">
    <source>
        <dbReference type="EMBL" id="EDQ91237.1"/>
    </source>
</evidence>
<dbReference type="GO" id="GO:0007165">
    <property type="term" value="P:signal transduction"/>
    <property type="evidence" value="ECO:0000318"/>
    <property type="project" value="GO_Central"/>
</dbReference>
<reference evidence="6 7" key="1">
    <citation type="journal article" date="2008" name="Nature">
        <title>The genome of the choanoflagellate Monosiga brevicollis and the origin of metazoans.</title>
        <authorList>
            <consortium name="JGI Sequencing"/>
            <person name="King N."/>
            <person name="Westbrook M.J."/>
            <person name="Young S.L."/>
            <person name="Kuo A."/>
            <person name="Abedin M."/>
            <person name="Chapman J."/>
            <person name="Fairclough S."/>
            <person name="Hellsten U."/>
            <person name="Isogai Y."/>
            <person name="Letunic I."/>
            <person name="Marr M."/>
            <person name="Pincus D."/>
            <person name="Putnam N."/>
            <person name="Rokas A."/>
            <person name="Wright K.J."/>
            <person name="Zuzow R."/>
            <person name="Dirks W."/>
            <person name="Good M."/>
            <person name="Goodstein D."/>
            <person name="Lemons D."/>
            <person name="Li W."/>
            <person name="Lyons J.B."/>
            <person name="Morris A."/>
            <person name="Nichols S."/>
            <person name="Richter D.J."/>
            <person name="Salamov A."/>
            <person name="Bork P."/>
            <person name="Lim W.A."/>
            <person name="Manning G."/>
            <person name="Miller W.T."/>
            <person name="McGinnis W."/>
            <person name="Shapiro H."/>
            <person name="Tjian R."/>
            <person name="Grigoriev I.V."/>
            <person name="Rokhsar D."/>
        </authorList>
    </citation>
    <scope>NUCLEOTIDE SEQUENCE [LARGE SCALE GENOMIC DNA]</scope>
    <source>
        <strain evidence="7">MX1 / ATCC 50154</strain>
    </source>
</reference>
<dbReference type="PROSITE" id="PS50055">
    <property type="entry name" value="TYR_PHOSPHATASE_PTP"/>
    <property type="match status" value="1"/>
</dbReference>
<gene>
    <name evidence="6" type="ORF">MONBRDRAFT_36156</name>
</gene>
<dbReference type="InterPro" id="IPR029021">
    <property type="entry name" value="Prot-tyrosine_phosphatase-like"/>
</dbReference>
<keyword evidence="7" id="KW-1185">Reference proteome</keyword>
<dbReference type="InParanoid" id="A9UTF3"/>
<evidence type="ECO:0000313" key="7">
    <source>
        <dbReference type="Proteomes" id="UP000001357"/>
    </source>
</evidence>
<name>A9UTF3_MONBE</name>
<dbReference type="eggNOG" id="KOG0792">
    <property type="taxonomic scope" value="Eukaryota"/>
</dbReference>
<dbReference type="InterPro" id="IPR050348">
    <property type="entry name" value="Protein-Tyr_Phosphatase"/>
</dbReference>
<dbReference type="GeneID" id="5889167"/>
<dbReference type="AlphaFoldDB" id="A9UTF3"/>
<dbReference type="FunFam" id="3.90.190.10:FF:000216">
    <property type="entry name" value="Protein-tyrosine phosphatase delta-b"/>
    <property type="match status" value="1"/>
</dbReference>
<dbReference type="PANTHER" id="PTHR19134:SF562">
    <property type="entry name" value="PROTEIN-TYROSINE-PHOSPHATASE"/>
    <property type="match status" value="1"/>
</dbReference>
<keyword evidence="3" id="KW-0378">Hydrolase</keyword>
<comment type="similarity">
    <text evidence="1">Belongs to the protein-tyrosine phosphatase family.</text>
</comment>
<feature type="non-terminal residue" evidence="6">
    <location>
        <position position="248"/>
    </location>
</feature>